<keyword evidence="10" id="KW-1185">Reference proteome</keyword>
<dbReference type="CDD" id="cd22999">
    <property type="entry name" value="SAP_SLX4"/>
    <property type="match status" value="1"/>
</dbReference>
<dbReference type="GO" id="GO:0033557">
    <property type="term" value="C:Slx1-Slx4 complex"/>
    <property type="evidence" value="ECO:0007669"/>
    <property type="project" value="InterPro"/>
</dbReference>
<name>A0A833RLL0_9HYME</name>
<dbReference type="Proteomes" id="UP000655588">
    <property type="component" value="Unassembled WGS sequence"/>
</dbReference>
<reference evidence="9" key="1">
    <citation type="submission" date="2019-11" db="EMBL/GenBank/DDBJ databases">
        <title>The nuclear and mitochondrial genomes of Frieseomelitta varia - a highly eusocial stingless bee (Meliponini) with a permanently sterile worker caste.</title>
        <authorList>
            <person name="Freitas F.C.P."/>
            <person name="Lourenco A.P."/>
            <person name="Nunes F.M.F."/>
            <person name="Paschoal A.R."/>
            <person name="Abreu F.C.P."/>
            <person name="Barbin F.O."/>
            <person name="Bataglia L."/>
            <person name="Cardoso-Junior C.A.M."/>
            <person name="Cervoni M.S."/>
            <person name="Silva S.R."/>
            <person name="Dalarmi F."/>
            <person name="Del Lama M.A."/>
            <person name="Depintor T.S."/>
            <person name="Ferreira K.M."/>
            <person name="Goria P.S."/>
            <person name="Jaskot M.C."/>
            <person name="Lago D.C."/>
            <person name="Luna-Lucena D."/>
            <person name="Moda L.M."/>
            <person name="Nascimento L."/>
            <person name="Pedrino M."/>
            <person name="Rabico F.O."/>
            <person name="Sanches F.C."/>
            <person name="Santos D.E."/>
            <person name="Santos C.G."/>
            <person name="Vieira J."/>
            <person name="Lopes T.F."/>
            <person name="Barchuk A.R."/>
            <person name="Hartfelder K."/>
            <person name="Simoes Z.L.P."/>
            <person name="Bitondi M.M.G."/>
            <person name="Pinheiro D.G."/>
        </authorList>
    </citation>
    <scope>NUCLEOTIDE SEQUENCE</scope>
    <source>
        <strain evidence="9">USP_RPSP 00005682</strain>
        <tissue evidence="9">Whole individual</tissue>
    </source>
</reference>
<dbReference type="GO" id="GO:0006260">
    <property type="term" value="P:DNA replication"/>
    <property type="evidence" value="ECO:0007669"/>
    <property type="project" value="InterPro"/>
</dbReference>
<dbReference type="AlphaFoldDB" id="A0A833RLL0"/>
<accession>A0A833RLL0</accession>
<organism evidence="9 10">
    <name type="scientific">Frieseomelitta varia</name>
    <dbReference type="NCBI Taxonomy" id="561572"/>
    <lineage>
        <taxon>Eukaryota</taxon>
        <taxon>Metazoa</taxon>
        <taxon>Ecdysozoa</taxon>
        <taxon>Arthropoda</taxon>
        <taxon>Hexapoda</taxon>
        <taxon>Insecta</taxon>
        <taxon>Pterygota</taxon>
        <taxon>Neoptera</taxon>
        <taxon>Endopterygota</taxon>
        <taxon>Hymenoptera</taxon>
        <taxon>Apocrita</taxon>
        <taxon>Aculeata</taxon>
        <taxon>Apoidea</taxon>
        <taxon>Anthophila</taxon>
        <taxon>Apidae</taxon>
        <taxon>Frieseomelitta</taxon>
    </lineage>
</organism>
<evidence type="ECO:0000256" key="2">
    <source>
        <dbReference type="ARBA" id="ARBA00006661"/>
    </source>
</evidence>
<dbReference type="EMBL" id="WNWW01000875">
    <property type="protein sequence ID" value="KAF3421283.1"/>
    <property type="molecule type" value="Genomic_DNA"/>
</dbReference>
<evidence type="ECO:0000256" key="4">
    <source>
        <dbReference type="ARBA" id="ARBA00023172"/>
    </source>
</evidence>
<dbReference type="GO" id="GO:0006281">
    <property type="term" value="P:DNA repair"/>
    <property type="evidence" value="ECO:0007669"/>
    <property type="project" value="UniProtKB-KW"/>
</dbReference>
<evidence type="ECO:0000256" key="1">
    <source>
        <dbReference type="ARBA" id="ARBA00004123"/>
    </source>
</evidence>
<sequence>MDNDNKDSECEISPTGKHNNENKIKVIPNFEETEKISQQNLCNFTNEYVTSEKYNYFFTNVTSLNTPKNIFKDQKMNNSNKLKYSKSESNIDLQKIKSKSSTDEHNSVETSLVSSSPELSNNILYVHKYEENKKSTSSLHYQNFENNSSHISENDIYLANAYIDESDDNINTLLFTKEVNQLEFKDNEKSLSKKKYSRKFKKKSMSETNLHIGTRHIKEDIVASSNNSQCRCNYKKNLKTIEIIEDNVTPPPNYNSMKTSELQAELNKYGLKIQKRKRAVKLLTYIYNELHPTINISSKNIESELTVISSEDDEPPMKKRNSKKNDTDYARNYEFQLTLSPINYITYTIVEGKPFYEYEFISVIDNGSNIKDMFLKLLFIKTELYNQILAYEPICINSLHFMLKAEGLKCKMNVLMDFLDEQCITFYVQEAK</sequence>
<evidence type="ECO:0000256" key="5">
    <source>
        <dbReference type="ARBA" id="ARBA00023204"/>
    </source>
</evidence>
<gene>
    <name evidence="9" type="ORF">E2986_13431</name>
</gene>
<evidence type="ECO:0000313" key="9">
    <source>
        <dbReference type="EMBL" id="KAF3421283.1"/>
    </source>
</evidence>
<keyword evidence="3" id="KW-0227">DNA damage</keyword>
<dbReference type="InterPro" id="IPR018574">
    <property type="entry name" value="Structure-sp_endonuc_su_Slx4"/>
</dbReference>
<dbReference type="PANTHER" id="PTHR21541">
    <property type="entry name" value="BTB POZ DOMAIN CONTAINING 12"/>
    <property type="match status" value="1"/>
</dbReference>
<evidence type="ECO:0000256" key="8">
    <source>
        <dbReference type="SAM" id="MobiDB-lite"/>
    </source>
</evidence>
<dbReference type="Pfam" id="PF09494">
    <property type="entry name" value="Slx4"/>
    <property type="match status" value="1"/>
</dbReference>
<keyword evidence="5" id="KW-0234">DNA repair</keyword>
<proteinExistence type="inferred from homology"/>
<comment type="subcellular location">
    <subcellularLocation>
        <location evidence="1">Nucleus</location>
    </subcellularLocation>
</comment>
<dbReference type="GO" id="GO:0000712">
    <property type="term" value="P:resolution of meiotic recombination intermediates"/>
    <property type="evidence" value="ECO:0007669"/>
    <property type="project" value="TreeGrafter"/>
</dbReference>
<comment type="similarity">
    <text evidence="2">Belongs to the SLX4 family.</text>
</comment>
<protein>
    <recommendedName>
        <fullName evidence="7">Structure-specific endonuclease subunit SLX4</fullName>
    </recommendedName>
</protein>
<keyword evidence="4" id="KW-0233">DNA recombination</keyword>
<keyword evidence="6" id="KW-0539">Nucleus</keyword>
<dbReference type="PANTHER" id="PTHR21541:SF3">
    <property type="entry name" value="STRUCTURE-SPECIFIC ENDONUCLEASE SUBUNIT SLX4"/>
    <property type="match status" value="1"/>
</dbReference>
<feature type="region of interest" description="Disordered" evidence="8">
    <location>
        <begin position="1"/>
        <end position="21"/>
    </location>
</feature>
<comment type="caution">
    <text evidence="9">The sequence shown here is derived from an EMBL/GenBank/DDBJ whole genome shotgun (WGS) entry which is preliminary data.</text>
</comment>
<evidence type="ECO:0000256" key="6">
    <source>
        <dbReference type="ARBA" id="ARBA00023242"/>
    </source>
</evidence>
<evidence type="ECO:0000256" key="7">
    <source>
        <dbReference type="ARBA" id="ARBA00029496"/>
    </source>
</evidence>
<evidence type="ECO:0000256" key="3">
    <source>
        <dbReference type="ARBA" id="ARBA00022763"/>
    </source>
</evidence>
<evidence type="ECO:0000313" key="10">
    <source>
        <dbReference type="Proteomes" id="UP000655588"/>
    </source>
</evidence>